<evidence type="ECO:0000313" key="2">
    <source>
        <dbReference type="Proteomes" id="UP000095284"/>
    </source>
</evidence>
<evidence type="ECO:0000313" key="3">
    <source>
        <dbReference type="Proteomes" id="UP000659654"/>
    </source>
</evidence>
<keyword evidence="3" id="KW-1185">Reference proteome</keyword>
<evidence type="ECO:0000313" key="4">
    <source>
        <dbReference type="WBParaSite" id="BXY_1310800.1"/>
    </source>
</evidence>
<dbReference type="EMBL" id="CAJFCV020000003">
    <property type="protein sequence ID" value="CAG9111061.1"/>
    <property type="molecule type" value="Genomic_DNA"/>
</dbReference>
<dbReference type="SUPFAM" id="SSF50630">
    <property type="entry name" value="Acid proteases"/>
    <property type="match status" value="1"/>
</dbReference>
<dbReference type="EMBL" id="CAJFDI010000003">
    <property type="protein sequence ID" value="CAD5222701.1"/>
    <property type="molecule type" value="Genomic_DNA"/>
</dbReference>
<dbReference type="WBParaSite" id="BXY_1310800.1">
    <property type="protein sequence ID" value="BXY_1310800.1"/>
    <property type="gene ID" value="BXY_1310800"/>
</dbReference>
<dbReference type="Proteomes" id="UP000582659">
    <property type="component" value="Unassembled WGS sequence"/>
</dbReference>
<accession>A0A1I7SJ84</accession>
<evidence type="ECO:0000313" key="1">
    <source>
        <dbReference type="EMBL" id="CAD5222701.1"/>
    </source>
</evidence>
<organism evidence="2 4">
    <name type="scientific">Bursaphelenchus xylophilus</name>
    <name type="common">Pinewood nematode worm</name>
    <name type="synonym">Aphelenchoides xylophilus</name>
    <dbReference type="NCBI Taxonomy" id="6326"/>
    <lineage>
        <taxon>Eukaryota</taxon>
        <taxon>Metazoa</taxon>
        <taxon>Ecdysozoa</taxon>
        <taxon>Nematoda</taxon>
        <taxon>Chromadorea</taxon>
        <taxon>Rhabditida</taxon>
        <taxon>Tylenchina</taxon>
        <taxon>Tylenchomorpha</taxon>
        <taxon>Aphelenchoidea</taxon>
        <taxon>Aphelenchoididae</taxon>
        <taxon>Bursaphelenchus</taxon>
    </lineage>
</organism>
<reference evidence="4" key="1">
    <citation type="submission" date="2016-11" db="UniProtKB">
        <authorList>
            <consortium name="WormBaseParasite"/>
        </authorList>
    </citation>
    <scope>IDENTIFICATION</scope>
</reference>
<dbReference type="Proteomes" id="UP000095284">
    <property type="component" value="Unplaced"/>
</dbReference>
<name>A0A1I7SJ84_BURXY</name>
<sequence length="274" mass="31248">MEVPTRPERVKVNGKAWRSATDKSVGIWVEDVVAVLNNADYKAFQLGTIAFALKIYDALYVDRSLRRQGEIGFGRDPAVPNIVELLYRHGHISYPGLSIAYVAKLAPLYSLGSYRSEFCQGDRTTVDAVGEREWMFDAMAAAFLDYQSAAHDFRIILSAGGGIRMPRHVLLSFINSNLIMAHRQQYNFFQLNETRRNDDFKFFFRINPEYVIDSDLQSIGLPLFGGNSTTFIAEAVDPNPDNVEWVVGRMIFINYCVFLDYRQNQISFSKLKKQ</sequence>
<dbReference type="Gene3D" id="2.40.70.10">
    <property type="entry name" value="Acid Proteases"/>
    <property type="match status" value="1"/>
</dbReference>
<gene>
    <name evidence="1" type="ORF">BXYJ_LOCUS7610</name>
</gene>
<dbReference type="AlphaFoldDB" id="A0A1I7SJ84"/>
<dbReference type="InterPro" id="IPR021109">
    <property type="entry name" value="Peptidase_aspartic_dom_sf"/>
</dbReference>
<proteinExistence type="predicted"/>
<dbReference type="Proteomes" id="UP000659654">
    <property type="component" value="Unassembled WGS sequence"/>
</dbReference>
<protein>
    <submittedName>
        <fullName evidence="1">(pine wood nematode) hypothetical protein</fullName>
    </submittedName>
</protein>
<dbReference type="SMR" id="A0A1I7SJ84"/>
<reference evidence="1" key="2">
    <citation type="submission" date="2020-09" db="EMBL/GenBank/DDBJ databases">
        <authorList>
            <person name="Kikuchi T."/>
        </authorList>
    </citation>
    <scope>NUCLEOTIDE SEQUENCE</scope>
    <source>
        <strain evidence="1">Ka4C1</strain>
    </source>
</reference>